<reference evidence="2 3" key="1">
    <citation type="submission" date="2017-02" db="EMBL/GenBank/DDBJ databases">
        <authorList>
            <person name="Peterson S.W."/>
        </authorList>
    </citation>
    <scope>NUCLEOTIDE SEQUENCE [LARGE SCALE GENOMIC DNA]</scope>
    <source>
        <strain evidence="2 3">DSM 18034</strain>
    </source>
</reference>
<gene>
    <name evidence="2" type="ORF">SAMN02745702_01848</name>
</gene>
<protein>
    <submittedName>
        <fullName evidence="2">TIGR00300 family protein</fullName>
    </submittedName>
</protein>
<dbReference type="OrthoDB" id="5386290at2"/>
<feature type="domain" description="Arginine dihydrolase ArgZ/ArgE-like C-terminal second subdomain" evidence="1">
    <location>
        <begin position="143"/>
        <end position="355"/>
    </location>
</feature>
<dbReference type="AlphaFoldDB" id="A0A1T4W8I8"/>
<dbReference type="Gene3D" id="2.40.420.10">
    <property type="entry name" value="conserved putative lor/sdh protein from methanococcus maripaludis s2 domain"/>
    <property type="match status" value="1"/>
</dbReference>
<sequence length="363" mass="40042">MSFSLPRYQEPDFSLPTFKNAPCARFEPAPCDGVAPDDFHATSIFPEYFQTNQGQWSLPVCSRMDCVVVNLDGALSVVEPRRLRQGDMVCVGRHENGEDGIYVHSEPFPAPPGSTAQFAFRTRMTRESSFSIDYDELYSLLRHERKHGSIVWVMGPAVVFDHDSREALEHLVREGFVDALLAGNALATHDIEASLYRTALGQEIYTKQSSPHGHYHHLDALNVVRKAGSIKAAIDNGSITNGVMNALHDKGIPFVLAGSIRDDGPLPEVYADCYAAQDAMRNIVQKATTVMALATQLHTIAVGNMTPSYTFTKEGQIRPVFFYSVDMSEFVINKLANRGSLSARSILTNVQDFLVTTARGLGI</sequence>
<dbReference type="InterPro" id="IPR048963">
    <property type="entry name" value="ArgZ/ArgE-like_C_2nd"/>
</dbReference>
<dbReference type="RefSeq" id="WP_078685129.1">
    <property type="nucleotide sequence ID" value="NZ_FUYA01000005.1"/>
</dbReference>
<dbReference type="STRING" id="1121442.SAMN02745702_01848"/>
<dbReference type="Gene3D" id="3.40.50.10690">
    <property type="entry name" value="putative lor/sdh protein like domains"/>
    <property type="match status" value="1"/>
</dbReference>
<dbReference type="Proteomes" id="UP000189733">
    <property type="component" value="Unassembled WGS sequence"/>
</dbReference>
<keyword evidence="3" id="KW-1185">Reference proteome</keyword>
<evidence type="ECO:0000259" key="1">
    <source>
        <dbReference type="Pfam" id="PF21570"/>
    </source>
</evidence>
<proteinExistence type="predicted"/>
<dbReference type="EMBL" id="FUYA01000005">
    <property type="protein sequence ID" value="SKA73358.1"/>
    <property type="molecule type" value="Genomic_DNA"/>
</dbReference>
<evidence type="ECO:0000313" key="2">
    <source>
        <dbReference type="EMBL" id="SKA73358.1"/>
    </source>
</evidence>
<dbReference type="Pfam" id="PF21570">
    <property type="entry name" value="ArgZ-like_C_2nd"/>
    <property type="match status" value="1"/>
</dbReference>
<name>A0A1T4W8I8_9BACT</name>
<evidence type="ECO:0000313" key="3">
    <source>
        <dbReference type="Proteomes" id="UP000189733"/>
    </source>
</evidence>
<accession>A0A1T4W8I8</accession>
<organism evidence="2 3">
    <name type="scientific">Desulfobaculum bizertense DSM 18034</name>
    <dbReference type="NCBI Taxonomy" id="1121442"/>
    <lineage>
        <taxon>Bacteria</taxon>
        <taxon>Pseudomonadati</taxon>
        <taxon>Thermodesulfobacteriota</taxon>
        <taxon>Desulfovibrionia</taxon>
        <taxon>Desulfovibrionales</taxon>
        <taxon>Desulfovibrionaceae</taxon>
        <taxon>Desulfobaculum</taxon>
    </lineage>
</organism>